<dbReference type="KEGG" id="pxi:J5O05_10555"/>
<feature type="signal peptide" evidence="1">
    <location>
        <begin position="1"/>
        <end position="18"/>
    </location>
</feature>
<protein>
    <recommendedName>
        <fullName evidence="4">Lipoprotein</fullName>
    </recommendedName>
</protein>
<dbReference type="Proteomes" id="UP000664904">
    <property type="component" value="Chromosome"/>
</dbReference>
<dbReference type="AlphaFoldDB" id="A0A975HK10"/>
<sequence length="142" mass="16183">MRKLALTILSLMSFNIFACENVSIYRLIANPKVFNGKCIETVGVIKVEFESWKLFTDRESYEHYVIENSIDHDFYPDYQSEQNSDEVIAAFSLAYEGKLVRYKGIFKAGASNGKLPSPTGRFTTNEAITILSKYDVPTMKDK</sequence>
<evidence type="ECO:0000256" key="1">
    <source>
        <dbReference type="SAM" id="SignalP"/>
    </source>
</evidence>
<evidence type="ECO:0000313" key="2">
    <source>
        <dbReference type="EMBL" id="QTH70437.1"/>
    </source>
</evidence>
<keyword evidence="3" id="KW-1185">Reference proteome</keyword>
<keyword evidence="1" id="KW-0732">Signal</keyword>
<evidence type="ECO:0008006" key="4">
    <source>
        <dbReference type="Google" id="ProtNLM"/>
    </source>
</evidence>
<feature type="chain" id="PRO_5037723003" description="Lipoprotein" evidence="1">
    <location>
        <begin position="19"/>
        <end position="142"/>
    </location>
</feature>
<accession>A0A975HK10</accession>
<gene>
    <name evidence="2" type="ORF">J5O05_10555</name>
</gene>
<reference evidence="2" key="1">
    <citation type="submission" date="2021-03" db="EMBL/GenBank/DDBJ databases">
        <title>Complete Genome of Pseudoalteromonas xiamenensis STKMTI.2, a new potential marine bacterium producing anti-Vibrio compounds.</title>
        <authorList>
            <person name="Handayani D.P."/>
            <person name="Isnansetyo A."/>
            <person name="Istiqomah I."/>
            <person name="Jumina J."/>
        </authorList>
    </citation>
    <scope>NUCLEOTIDE SEQUENCE</scope>
    <source>
        <strain evidence="2">STKMTI.2</strain>
    </source>
</reference>
<dbReference type="RefSeq" id="WP_208842032.1">
    <property type="nucleotide sequence ID" value="NZ_CP072133.1"/>
</dbReference>
<organism evidence="2 3">
    <name type="scientific">Pseudoalteromonas xiamenensis</name>
    <dbReference type="NCBI Taxonomy" id="882626"/>
    <lineage>
        <taxon>Bacteria</taxon>
        <taxon>Pseudomonadati</taxon>
        <taxon>Pseudomonadota</taxon>
        <taxon>Gammaproteobacteria</taxon>
        <taxon>Alteromonadales</taxon>
        <taxon>Pseudoalteromonadaceae</taxon>
        <taxon>Pseudoalteromonas</taxon>
    </lineage>
</organism>
<proteinExistence type="predicted"/>
<evidence type="ECO:0000313" key="3">
    <source>
        <dbReference type="Proteomes" id="UP000664904"/>
    </source>
</evidence>
<dbReference type="EMBL" id="CP072133">
    <property type="protein sequence ID" value="QTH70437.1"/>
    <property type="molecule type" value="Genomic_DNA"/>
</dbReference>
<name>A0A975HK10_9GAMM</name>